<dbReference type="EMBL" id="JASCZI010090973">
    <property type="protein sequence ID" value="MED6148188.1"/>
    <property type="molecule type" value="Genomic_DNA"/>
</dbReference>
<name>A0ABU6TJY5_9FABA</name>
<reference evidence="1 2" key="1">
    <citation type="journal article" date="2023" name="Plants (Basel)">
        <title>Bridging the Gap: Combining Genomics and Transcriptomics Approaches to Understand Stylosanthes scabra, an Orphan Legume from the Brazilian Caatinga.</title>
        <authorList>
            <person name="Ferreira-Neto J.R.C."/>
            <person name="da Silva M.D."/>
            <person name="Binneck E."/>
            <person name="de Melo N.F."/>
            <person name="da Silva R.H."/>
            <person name="de Melo A.L.T.M."/>
            <person name="Pandolfi V."/>
            <person name="Bustamante F.O."/>
            <person name="Brasileiro-Vidal A.C."/>
            <person name="Benko-Iseppon A.M."/>
        </authorList>
    </citation>
    <scope>NUCLEOTIDE SEQUENCE [LARGE SCALE GENOMIC DNA]</scope>
    <source>
        <tissue evidence="1">Leaves</tissue>
    </source>
</reference>
<accession>A0ABU6TJY5</accession>
<keyword evidence="2" id="KW-1185">Reference proteome</keyword>
<comment type="caution">
    <text evidence="1">The sequence shown here is derived from an EMBL/GenBank/DDBJ whole genome shotgun (WGS) entry which is preliminary data.</text>
</comment>
<dbReference type="Proteomes" id="UP001341840">
    <property type="component" value="Unassembled WGS sequence"/>
</dbReference>
<protein>
    <submittedName>
        <fullName evidence="1">Uncharacterized protein</fullName>
    </submittedName>
</protein>
<evidence type="ECO:0000313" key="2">
    <source>
        <dbReference type="Proteomes" id="UP001341840"/>
    </source>
</evidence>
<gene>
    <name evidence="1" type="ORF">PIB30_050756</name>
</gene>
<sequence>MLHPQIFAERHGPGMHVRRMRRQTLQVMLRTLQRCTVSSVGHQLFPPHVPEPRHEVLPHVPNAIRMGCSDRVGLVRNNHETLLGSNVPSQVRQKKRPRLGHLRLNKCKGNRQDIVVPILGHCDQQNPPYFLYKWVPSMEMKFLQCLNASMHRGNDQKALSNCRDPWSSRSPL</sequence>
<proteinExistence type="predicted"/>
<organism evidence="1 2">
    <name type="scientific">Stylosanthes scabra</name>
    <dbReference type="NCBI Taxonomy" id="79078"/>
    <lineage>
        <taxon>Eukaryota</taxon>
        <taxon>Viridiplantae</taxon>
        <taxon>Streptophyta</taxon>
        <taxon>Embryophyta</taxon>
        <taxon>Tracheophyta</taxon>
        <taxon>Spermatophyta</taxon>
        <taxon>Magnoliopsida</taxon>
        <taxon>eudicotyledons</taxon>
        <taxon>Gunneridae</taxon>
        <taxon>Pentapetalae</taxon>
        <taxon>rosids</taxon>
        <taxon>fabids</taxon>
        <taxon>Fabales</taxon>
        <taxon>Fabaceae</taxon>
        <taxon>Papilionoideae</taxon>
        <taxon>50 kb inversion clade</taxon>
        <taxon>dalbergioids sensu lato</taxon>
        <taxon>Dalbergieae</taxon>
        <taxon>Pterocarpus clade</taxon>
        <taxon>Stylosanthes</taxon>
    </lineage>
</organism>
<evidence type="ECO:0000313" key="1">
    <source>
        <dbReference type="EMBL" id="MED6148188.1"/>
    </source>
</evidence>